<dbReference type="InterPro" id="IPR026444">
    <property type="entry name" value="Secre_tail"/>
</dbReference>
<dbReference type="Gene3D" id="2.60.120.890">
    <property type="entry name" value="BT2081, beta-jelly-roll domain"/>
    <property type="match status" value="1"/>
</dbReference>
<dbReference type="Proteomes" id="UP000029736">
    <property type="component" value="Unassembled WGS sequence"/>
</dbReference>
<dbReference type="RefSeq" id="WP_044215487.1">
    <property type="nucleotide sequence ID" value="NZ_JPOS01000001.1"/>
</dbReference>
<dbReference type="EMBL" id="JPOS01000001">
    <property type="protein sequence ID" value="KGE89879.1"/>
    <property type="molecule type" value="Genomic_DNA"/>
</dbReference>
<organism evidence="2 3">
    <name type="scientific">Phaeodactylibacter xiamenensis</name>
    <dbReference type="NCBI Taxonomy" id="1524460"/>
    <lineage>
        <taxon>Bacteria</taxon>
        <taxon>Pseudomonadati</taxon>
        <taxon>Bacteroidota</taxon>
        <taxon>Saprospiria</taxon>
        <taxon>Saprospirales</taxon>
        <taxon>Haliscomenobacteraceae</taxon>
        <taxon>Phaeodactylibacter</taxon>
    </lineage>
</organism>
<feature type="domain" description="Secretion system C-terminal sorting" evidence="1">
    <location>
        <begin position="224"/>
        <end position="287"/>
    </location>
</feature>
<reference evidence="2 3" key="1">
    <citation type="journal article" date="2014" name="Int. J. Syst. Evol. Microbiol.">
        <title>Phaeodactylibacter xiamenensis gen. nov., sp. nov., a member of the family Saprospiraceae isolated from the marine alga Phaeodactylum tricornutum.</title>
        <authorList>
            <person name="Chen Z.Jr."/>
            <person name="Lei X."/>
            <person name="Lai Q."/>
            <person name="Li Y."/>
            <person name="Zhang B."/>
            <person name="Zhang J."/>
            <person name="Zhang H."/>
            <person name="Yang L."/>
            <person name="Zheng W."/>
            <person name="Tian Y."/>
            <person name="Yu Z."/>
            <person name="Xu H.Jr."/>
            <person name="Zheng T."/>
        </authorList>
    </citation>
    <scope>NUCLEOTIDE SEQUENCE [LARGE SCALE GENOMIC DNA]</scope>
    <source>
        <strain evidence="2 3">KD52</strain>
    </source>
</reference>
<dbReference type="InterPro" id="IPR038653">
    <property type="entry name" value="Put_CMD_sf"/>
</dbReference>
<dbReference type="OrthoDB" id="9813840at2"/>
<dbReference type="Pfam" id="PF18962">
    <property type="entry name" value="Por_Secre_tail"/>
    <property type="match status" value="1"/>
</dbReference>
<keyword evidence="3" id="KW-1185">Reference proteome</keyword>
<evidence type="ECO:0000259" key="1">
    <source>
        <dbReference type="Pfam" id="PF18962"/>
    </source>
</evidence>
<proteinExistence type="predicted"/>
<evidence type="ECO:0000313" key="3">
    <source>
        <dbReference type="Proteomes" id="UP000029736"/>
    </source>
</evidence>
<comment type="caution">
    <text evidence="2">The sequence shown here is derived from an EMBL/GenBank/DDBJ whole genome shotgun (WGS) entry which is preliminary data.</text>
</comment>
<accession>A0A098SBM3</accession>
<dbReference type="NCBIfam" id="TIGR04183">
    <property type="entry name" value="Por_Secre_tail"/>
    <property type="match status" value="1"/>
</dbReference>
<evidence type="ECO:0000313" key="2">
    <source>
        <dbReference type="EMBL" id="KGE89879.1"/>
    </source>
</evidence>
<dbReference type="AlphaFoldDB" id="A0A098SBM3"/>
<sequence length="296" mass="33702">MKNLLLILGIICLVYVGAKSQILNGSFEEVEYIDSSGDSVLYPKNWWSGSPEFDGYITTDSYSGEYAMYLKSWYQGNNTVYFYNGDSPVRRFGSTEKNKHLEGAGTPIDELPSELKGYYKFQNVKPNDSMIVTVYVKRYIEEFDSIHIVGYGRGEFPETELYEEFTVPLVKHSEETPDSIIIQIETSTNVNFCQGVECNYLTIDDFSLEYAVDTEELILNRIEVFPNPFSDKVRITSENGIEKIVVSDLSGRMILSETTFDMTKELDLSGFDSGVLILTIIDEEGIKNNYKLIKMN</sequence>
<protein>
    <recommendedName>
        <fullName evidence="1">Secretion system C-terminal sorting domain-containing protein</fullName>
    </recommendedName>
</protein>
<name>A0A098SBM3_9BACT</name>
<gene>
    <name evidence="2" type="ORF">IX84_00020</name>
</gene>